<reference evidence="1 2" key="1">
    <citation type="submission" date="2023-06" db="EMBL/GenBank/DDBJ databases">
        <authorList>
            <person name="Feng G."/>
            <person name="Li J."/>
            <person name="Zhu H."/>
        </authorList>
    </citation>
    <scope>NUCLEOTIDE SEQUENCE [LARGE SCALE GENOMIC DNA]</scope>
    <source>
        <strain evidence="1 2">RHCJP20</strain>
    </source>
</reference>
<dbReference type="RefSeq" id="WP_289471528.1">
    <property type="nucleotide sequence ID" value="NZ_JAUCMM010000019.1"/>
</dbReference>
<protein>
    <submittedName>
        <fullName evidence="1">Uncharacterized protein</fullName>
    </submittedName>
</protein>
<keyword evidence="2" id="KW-1185">Reference proteome</keyword>
<gene>
    <name evidence="1" type="ORF">QUG98_16220</name>
</gene>
<dbReference type="EMBL" id="JAUCMM010000019">
    <property type="protein sequence ID" value="MDM7889999.1"/>
    <property type="molecule type" value="Genomic_DNA"/>
</dbReference>
<accession>A0ABT7TKW5</accession>
<evidence type="ECO:0000313" key="1">
    <source>
        <dbReference type="EMBL" id="MDM7889999.1"/>
    </source>
</evidence>
<organism evidence="1 2">
    <name type="scientific">Curtobacterium subtropicum</name>
    <dbReference type="NCBI Taxonomy" id="3055138"/>
    <lineage>
        <taxon>Bacteria</taxon>
        <taxon>Bacillati</taxon>
        <taxon>Actinomycetota</taxon>
        <taxon>Actinomycetes</taxon>
        <taxon>Micrococcales</taxon>
        <taxon>Microbacteriaceae</taxon>
        <taxon>Curtobacterium</taxon>
    </lineage>
</organism>
<dbReference type="Proteomes" id="UP001235720">
    <property type="component" value="Unassembled WGS sequence"/>
</dbReference>
<sequence>MQHLIYGYTSVLVGDTVADVVLEYAAALNQSRLSDLVTVPTTDHSGYVSTVRLLLAPGIPLMTEPAPDDDLEHEHRGYVAELRTRIVAVLTASTVPPARTT</sequence>
<evidence type="ECO:0000313" key="2">
    <source>
        <dbReference type="Proteomes" id="UP001235720"/>
    </source>
</evidence>
<comment type="caution">
    <text evidence="1">The sequence shown here is derived from an EMBL/GenBank/DDBJ whole genome shotgun (WGS) entry which is preliminary data.</text>
</comment>
<proteinExistence type="predicted"/>
<name>A0ABT7TKW5_9MICO</name>